<organism evidence="5 6">
    <name type="scientific">Sphagnurus paluster</name>
    <dbReference type="NCBI Taxonomy" id="117069"/>
    <lineage>
        <taxon>Eukaryota</taxon>
        <taxon>Fungi</taxon>
        <taxon>Dikarya</taxon>
        <taxon>Basidiomycota</taxon>
        <taxon>Agaricomycotina</taxon>
        <taxon>Agaricomycetes</taxon>
        <taxon>Agaricomycetidae</taxon>
        <taxon>Agaricales</taxon>
        <taxon>Tricholomatineae</taxon>
        <taxon>Lyophyllaceae</taxon>
        <taxon>Sphagnurus</taxon>
    </lineage>
</organism>
<keyword evidence="1" id="KW-0808">Transferase</keyword>
<feature type="region of interest" description="Disordered" evidence="3">
    <location>
        <begin position="89"/>
        <end position="111"/>
    </location>
</feature>
<dbReference type="GO" id="GO:0006303">
    <property type="term" value="P:double-strand break repair via nonhomologous end joining"/>
    <property type="evidence" value="ECO:0007669"/>
    <property type="project" value="TreeGrafter"/>
</dbReference>
<dbReference type="Gene3D" id="3.30.460.10">
    <property type="entry name" value="Beta Polymerase, domain 2"/>
    <property type="match status" value="1"/>
</dbReference>
<evidence type="ECO:0000259" key="4">
    <source>
        <dbReference type="Pfam" id="PF14791"/>
    </source>
</evidence>
<dbReference type="PANTHER" id="PTHR11276">
    <property type="entry name" value="DNA POLYMERASE TYPE-X FAMILY MEMBER"/>
    <property type="match status" value="1"/>
</dbReference>
<keyword evidence="6" id="KW-1185">Reference proteome</keyword>
<gene>
    <name evidence="5" type="ORF">H0H81_002526</name>
</gene>
<dbReference type="AlphaFoldDB" id="A0A9P7K2I8"/>
<feature type="domain" description="DNA polymerase beta thumb" evidence="4">
    <location>
        <begin position="233"/>
        <end position="320"/>
    </location>
</feature>
<dbReference type="InterPro" id="IPR043519">
    <property type="entry name" value="NT_sf"/>
</dbReference>
<dbReference type="SUPFAM" id="SSF81301">
    <property type="entry name" value="Nucleotidyltransferase"/>
    <property type="match status" value="1"/>
</dbReference>
<evidence type="ECO:0000256" key="1">
    <source>
        <dbReference type="ARBA" id="ARBA00022679"/>
    </source>
</evidence>
<evidence type="ECO:0000256" key="2">
    <source>
        <dbReference type="ARBA" id="ARBA00022695"/>
    </source>
</evidence>
<keyword evidence="2" id="KW-0548">Nucleotidyltransferase</keyword>
<dbReference type="EMBL" id="JABCKI010006498">
    <property type="protein sequence ID" value="KAG5634288.1"/>
    <property type="molecule type" value="Genomic_DNA"/>
</dbReference>
<dbReference type="PANTHER" id="PTHR11276:SF42">
    <property type="entry name" value="DNA POLYMERASE BETA"/>
    <property type="match status" value="1"/>
</dbReference>
<sequence length="325" mass="36583">MAEDAGSVGRGANNHLRKHRTETRSSQRPQKTEDDMVMELEAIPSIGKKRAQTLVKAGCPGVEGLKQEKFFNMLTPVQRVNAKFADHLQQPVSRQETETVAVRTNPTSSRRHALTSDTIELVLFHPDYVHVPVPPVPFRGKHIPTTKPYIPTKQVKGSPLHKTIIPTLQERGLVASTIRTGPRSWQGIAYIPKKDPFGRWCPRHERLSDIGLQDGEYRRLNLSLMPMKSKGAALIYHTGDNEMRRMVTRKAAALGLHFDELGLWKWHPDDAELACTNNGEDGDRTETALATGFWQLLQSTTENAVFEQIGLENIRPQRRNLANLV</sequence>
<evidence type="ECO:0000313" key="6">
    <source>
        <dbReference type="Proteomes" id="UP000717328"/>
    </source>
</evidence>
<feature type="region of interest" description="Disordered" evidence="3">
    <location>
        <begin position="1"/>
        <end position="35"/>
    </location>
</feature>
<dbReference type="InterPro" id="IPR022312">
    <property type="entry name" value="DNA_pol_X"/>
</dbReference>
<evidence type="ECO:0000313" key="5">
    <source>
        <dbReference type="EMBL" id="KAG5634288.1"/>
    </source>
</evidence>
<dbReference type="GO" id="GO:0006284">
    <property type="term" value="P:base-excision repair"/>
    <property type="evidence" value="ECO:0007669"/>
    <property type="project" value="TreeGrafter"/>
</dbReference>
<dbReference type="InterPro" id="IPR029398">
    <property type="entry name" value="PolB_thumb"/>
</dbReference>
<accession>A0A9P7K2I8</accession>
<feature type="compositionally biased region" description="Basic and acidic residues" evidence="3">
    <location>
        <begin position="22"/>
        <end position="34"/>
    </location>
</feature>
<evidence type="ECO:0000256" key="3">
    <source>
        <dbReference type="SAM" id="MobiDB-lite"/>
    </source>
</evidence>
<protein>
    <recommendedName>
        <fullName evidence="4">DNA polymerase beta thumb domain-containing protein</fullName>
    </recommendedName>
</protein>
<name>A0A9P7K2I8_9AGAR</name>
<dbReference type="GO" id="GO:0003887">
    <property type="term" value="F:DNA-directed DNA polymerase activity"/>
    <property type="evidence" value="ECO:0007669"/>
    <property type="project" value="InterPro"/>
</dbReference>
<reference evidence="5" key="2">
    <citation type="submission" date="2021-10" db="EMBL/GenBank/DDBJ databases">
        <title>Phylogenomics reveals ancestral predisposition of the termite-cultivated fungus Termitomyces towards a domesticated lifestyle.</title>
        <authorList>
            <person name="Auxier B."/>
            <person name="Grum-Grzhimaylo A."/>
            <person name="Cardenas M.E."/>
            <person name="Lodge J.D."/>
            <person name="Laessoe T."/>
            <person name="Pedersen O."/>
            <person name="Smith M.E."/>
            <person name="Kuyper T.W."/>
            <person name="Franco-Molano E.A."/>
            <person name="Baroni T.J."/>
            <person name="Aanen D.K."/>
        </authorList>
    </citation>
    <scope>NUCLEOTIDE SEQUENCE</scope>
    <source>
        <strain evidence="5">D49</strain>
    </source>
</reference>
<dbReference type="GO" id="GO:0003677">
    <property type="term" value="F:DNA binding"/>
    <property type="evidence" value="ECO:0007669"/>
    <property type="project" value="InterPro"/>
</dbReference>
<dbReference type="GO" id="GO:0005634">
    <property type="term" value="C:nucleus"/>
    <property type="evidence" value="ECO:0007669"/>
    <property type="project" value="TreeGrafter"/>
</dbReference>
<dbReference type="Proteomes" id="UP000717328">
    <property type="component" value="Unassembled WGS sequence"/>
</dbReference>
<dbReference type="Pfam" id="PF14791">
    <property type="entry name" value="DNA_pol_B_thumb"/>
    <property type="match status" value="1"/>
</dbReference>
<reference evidence="5" key="1">
    <citation type="submission" date="2021-02" db="EMBL/GenBank/DDBJ databases">
        <authorList>
            <person name="Nieuwenhuis M."/>
            <person name="Van De Peppel L.J.J."/>
        </authorList>
    </citation>
    <scope>NUCLEOTIDE SEQUENCE</scope>
    <source>
        <strain evidence="5">D49</strain>
    </source>
</reference>
<dbReference type="OrthoDB" id="205514at2759"/>
<comment type="caution">
    <text evidence="5">The sequence shown here is derived from an EMBL/GenBank/DDBJ whole genome shotgun (WGS) entry which is preliminary data.</text>
</comment>
<proteinExistence type="predicted"/>
<dbReference type="Gene3D" id="3.30.210.10">
    <property type="entry name" value="DNA polymerase, thumb domain"/>
    <property type="match status" value="1"/>
</dbReference>
<dbReference type="InterPro" id="IPR037160">
    <property type="entry name" value="DNA_Pol_thumb_sf"/>
</dbReference>